<dbReference type="SUPFAM" id="SSF46785">
    <property type="entry name" value="Winged helix' DNA-binding domain"/>
    <property type="match status" value="1"/>
</dbReference>
<evidence type="ECO:0000256" key="2">
    <source>
        <dbReference type="ARBA" id="ARBA00023125"/>
    </source>
</evidence>
<evidence type="ECO:0000313" key="6">
    <source>
        <dbReference type="Proteomes" id="UP000199423"/>
    </source>
</evidence>
<dbReference type="GO" id="GO:0003677">
    <property type="term" value="F:DNA binding"/>
    <property type="evidence" value="ECO:0007669"/>
    <property type="project" value="UniProtKB-KW"/>
</dbReference>
<dbReference type="EMBL" id="FPCH01000001">
    <property type="protein sequence ID" value="SFV25811.1"/>
    <property type="molecule type" value="Genomic_DNA"/>
</dbReference>
<dbReference type="SMART" id="SM00895">
    <property type="entry name" value="FCD"/>
    <property type="match status" value="1"/>
</dbReference>
<evidence type="ECO:0000313" key="5">
    <source>
        <dbReference type="EMBL" id="SFV25811.1"/>
    </source>
</evidence>
<dbReference type="STRING" id="51670.SAMN04488557_0154"/>
<evidence type="ECO:0000256" key="1">
    <source>
        <dbReference type="ARBA" id="ARBA00023015"/>
    </source>
</evidence>
<gene>
    <name evidence="5" type="ORF">SAMN04488557_0154</name>
</gene>
<keyword evidence="6" id="KW-1185">Reference proteome</keyword>
<dbReference type="Pfam" id="PF07729">
    <property type="entry name" value="FCD"/>
    <property type="match status" value="1"/>
</dbReference>
<dbReference type="Gene3D" id="1.10.10.10">
    <property type="entry name" value="Winged helix-like DNA-binding domain superfamily/Winged helix DNA-binding domain"/>
    <property type="match status" value="1"/>
</dbReference>
<proteinExistence type="predicted"/>
<dbReference type="PANTHER" id="PTHR43537">
    <property type="entry name" value="TRANSCRIPTIONAL REGULATOR, GNTR FAMILY"/>
    <property type="match status" value="1"/>
</dbReference>
<dbReference type="InterPro" id="IPR000524">
    <property type="entry name" value="Tscrpt_reg_HTH_GntR"/>
</dbReference>
<dbReference type="OrthoDB" id="9816161at2"/>
<dbReference type="InterPro" id="IPR008920">
    <property type="entry name" value="TF_FadR/GntR_C"/>
</dbReference>
<protein>
    <submittedName>
        <fullName evidence="5">DNA-binding transcriptional regulator, GntR family</fullName>
    </submittedName>
</protein>
<dbReference type="Proteomes" id="UP000199423">
    <property type="component" value="Unassembled WGS sequence"/>
</dbReference>
<keyword evidence="1" id="KW-0805">Transcription regulation</keyword>
<sequence length="253" mass="28769">MPKKREPFRLPQADGERETQATKAYHAVRAMILRCELQPGSVINDRLLTEKIGYGRTPLREALLRLAGERLVLFQRNQSIEVAPVEVAEVNSLYTLRLHLERLAWRLWLEAASSKQISRLSHTFDSVAALTRDGDVEGLLHLDFEFHSQVYQECGNPFLTQSLYNLSGVTYRLWFMTNTNDVKAQAATARSHAPIIDAVRRRDARTLDTEIARHIAGAYDAIMDKFRVNTVSRIGEIPIQLLTKEESNGLRDA</sequence>
<feature type="domain" description="HTH gntR-type" evidence="4">
    <location>
        <begin position="18"/>
        <end position="85"/>
    </location>
</feature>
<reference evidence="6" key="1">
    <citation type="submission" date="2016-10" db="EMBL/GenBank/DDBJ databases">
        <authorList>
            <person name="Varghese N."/>
            <person name="Submissions S."/>
        </authorList>
    </citation>
    <scope>NUCLEOTIDE SEQUENCE [LARGE SCALE GENOMIC DNA]</scope>
    <source>
        <strain evidence="6">DSM 1565</strain>
    </source>
</reference>
<dbReference type="RefSeq" id="WP_143111294.1">
    <property type="nucleotide sequence ID" value="NZ_FPCH01000001.1"/>
</dbReference>
<dbReference type="InterPro" id="IPR036390">
    <property type="entry name" value="WH_DNA-bd_sf"/>
</dbReference>
<dbReference type="AlphaFoldDB" id="A0A1I7MTU2"/>
<dbReference type="InterPro" id="IPR011711">
    <property type="entry name" value="GntR_C"/>
</dbReference>
<organism evidence="5 6">
    <name type="scientific">Hyphomicrobium facile</name>
    <dbReference type="NCBI Taxonomy" id="51670"/>
    <lineage>
        <taxon>Bacteria</taxon>
        <taxon>Pseudomonadati</taxon>
        <taxon>Pseudomonadota</taxon>
        <taxon>Alphaproteobacteria</taxon>
        <taxon>Hyphomicrobiales</taxon>
        <taxon>Hyphomicrobiaceae</taxon>
        <taxon>Hyphomicrobium</taxon>
    </lineage>
</organism>
<evidence type="ECO:0000256" key="3">
    <source>
        <dbReference type="ARBA" id="ARBA00023163"/>
    </source>
</evidence>
<name>A0A1I7MTU2_9HYPH</name>
<dbReference type="SUPFAM" id="SSF48008">
    <property type="entry name" value="GntR ligand-binding domain-like"/>
    <property type="match status" value="1"/>
</dbReference>
<accession>A0A1I7MTU2</accession>
<dbReference type="PROSITE" id="PS50949">
    <property type="entry name" value="HTH_GNTR"/>
    <property type="match status" value="1"/>
</dbReference>
<dbReference type="PANTHER" id="PTHR43537:SF45">
    <property type="entry name" value="GNTR FAMILY REGULATORY PROTEIN"/>
    <property type="match status" value="1"/>
</dbReference>
<dbReference type="GO" id="GO:0003700">
    <property type="term" value="F:DNA-binding transcription factor activity"/>
    <property type="evidence" value="ECO:0007669"/>
    <property type="project" value="InterPro"/>
</dbReference>
<keyword evidence="3" id="KW-0804">Transcription</keyword>
<evidence type="ECO:0000259" key="4">
    <source>
        <dbReference type="PROSITE" id="PS50949"/>
    </source>
</evidence>
<dbReference type="Pfam" id="PF00392">
    <property type="entry name" value="GntR"/>
    <property type="match status" value="1"/>
</dbReference>
<dbReference type="SMART" id="SM00345">
    <property type="entry name" value="HTH_GNTR"/>
    <property type="match status" value="1"/>
</dbReference>
<keyword evidence="2 5" id="KW-0238">DNA-binding</keyword>
<dbReference type="InterPro" id="IPR036388">
    <property type="entry name" value="WH-like_DNA-bd_sf"/>
</dbReference>
<dbReference type="Gene3D" id="1.20.120.530">
    <property type="entry name" value="GntR ligand-binding domain-like"/>
    <property type="match status" value="1"/>
</dbReference>